<evidence type="ECO:0000256" key="1">
    <source>
        <dbReference type="SAM" id="SignalP"/>
    </source>
</evidence>
<protein>
    <recommendedName>
        <fullName evidence="4">Lipoprotein</fullName>
    </recommendedName>
</protein>
<dbReference type="AlphaFoldDB" id="A0A9D2IY73"/>
<reference evidence="2" key="1">
    <citation type="journal article" date="2021" name="PeerJ">
        <title>Extensive microbial diversity within the chicken gut microbiome revealed by metagenomics and culture.</title>
        <authorList>
            <person name="Gilroy R."/>
            <person name="Ravi A."/>
            <person name="Getino M."/>
            <person name="Pursley I."/>
            <person name="Horton D.L."/>
            <person name="Alikhan N.F."/>
            <person name="Baker D."/>
            <person name="Gharbi K."/>
            <person name="Hall N."/>
            <person name="Watson M."/>
            <person name="Adriaenssens E.M."/>
            <person name="Foster-Nyarko E."/>
            <person name="Jarju S."/>
            <person name="Secka A."/>
            <person name="Antonio M."/>
            <person name="Oren A."/>
            <person name="Chaudhuri R.R."/>
            <person name="La Ragione R."/>
            <person name="Hildebrand F."/>
            <person name="Pallen M.J."/>
        </authorList>
    </citation>
    <scope>NUCLEOTIDE SEQUENCE</scope>
    <source>
        <strain evidence="2">ChiGjej4B4-18154</strain>
    </source>
</reference>
<accession>A0A9D2IY73</accession>
<evidence type="ECO:0000313" key="2">
    <source>
        <dbReference type="EMBL" id="HIZ30035.1"/>
    </source>
</evidence>
<dbReference type="EMBL" id="DXBV01000020">
    <property type="protein sequence ID" value="HIZ30035.1"/>
    <property type="molecule type" value="Genomic_DNA"/>
</dbReference>
<keyword evidence="1" id="KW-0732">Signal</keyword>
<evidence type="ECO:0000313" key="3">
    <source>
        <dbReference type="Proteomes" id="UP000824035"/>
    </source>
</evidence>
<comment type="caution">
    <text evidence="2">The sequence shown here is derived from an EMBL/GenBank/DDBJ whole genome shotgun (WGS) entry which is preliminary data.</text>
</comment>
<feature type="chain" id="PRO_5039557507" description="Lipoprotein" evidence="1">
    <location>
        <begin position="17"/>
        <end position="528"/>
    </location>
</feature>
<sequence>MKTRQVLAMSCAAAFAACLFGCGQTITPPSSVPSAGTEQLASQSAPSAAEMTEKEILQLAADLTARGQTLEDYAAAPSLWELDKSDSFFEEVSGQRFVFYRVASLTDKAQVAQALREVFSETYTDALMEKLFRTDIALSLRERYGKLYVCEEWFSRALSPYQYTGKFTLIGCAEDVISLQAELSYESGAVQKYEDLPLTLRREDGRWALDGWKLEARADNSFVQLPAELEQLAQQSPELSAPLRYAWTLGSALKNGEQRWVDWCFTGLFQPPAGSQEQGYSLQDISGLKVSNFKIETSPDNAIYLLLDVADPGSTPLRTGPNWYLLTFGRGISRSDVVTLQMYPDSEQAAFGLGKDASDEQVITLSQELTAVADLFHNWACAGEADADWWETSNDALPAEIPYVAVRMTQDGRTDVEGRFTAEEFEQAAREYLNAPKYKADPDRLRQRCFEQDGRFGLMGMGGFTTDIGLVCRDLGGGLAGGTATVVRRYYKDDLGLVPDYDLVYTLQRSLGGEGSWYVYSCTKQPVS</sequence>
<reference evidence="2" key="2">
    <citation type="submission" date="2021-04" db="EMBL/GenBank/DDBJ databases">
        <authorList>
            <person name="Gilroy R."/>
        </authorList>
    </citation>
    <scope>NUCLEOTIDE SEQUENCE</scope>
    <source>
        <strain evidence="2">ChiGjej4B4-18154</strain>
    </source>
</reference>
<name>A0A9D2IY73_9FIRM</name>
<dbReference type="PROSITE" id="PS51257">
    <property type="entry name" value="PROKAR_LIPOPROTEIN"/>
    <property type="match status" value="1"/>
</dbReference>
<evidence type="ECO:0008006" key="4">
    <source>
        <dbReference type="Google" id="ProtNLM"/>
    </source>
</evidence>
<organism evidence="2 3">
    <name type="scientific">Candidatus Allofournierella merdipullorum</name>
    <dbReference type="NCBI Taxonomy" id="2838595"/>
    <lineage>
        <taxon>Bacteria</taxon>
        <taxon>Bacillati</taxon>
        <taxon>Bacillota</taxon>
        <taxon>Clostridia</taxon>
        <taxon>Eubacteriales</taxon>
        <taxon>Oscillospiraceae</taxon>
        <taxon>Allofournierella</taxon>
    </lineage>
</organism>
<feature type="signal peptide" evidence="1">
    <location>
        <begin position="1"/>
        <end position="16"/>
    </location>
</feature>
<dbReference type="Proteomes" id="UP000824035">
    <property type="component" value="Unassembled WGS sequence"/>
</dbReference>
<proteinExistence type="predicted"/>
<gene>
    <name evidence="2" type="ORF">H9813_02225</name>
</gene>